<comment type="caution">
    <text evidence="1">The sequence shown here is derived from an EMBL/GenBank/DDBJ whole genome shotgun (WGS) entry which is preliminary data.</text>
</comment>
<reference evidence="1 2" key="1">
    <citation type="submission" date="2023-03" db="EMBL/GenBank/DDBJ databases">
        <title>High recombination rates correlate with genetic variation in Cardiocondyla obscurior ants.</title>
        <authorList>
            <person name="Errbii M."/>
        </authorList>
    </citation>
    <scope>NUCLEOTIDE SEQUENCE [LARGE SCALE GENOMIC DNA]</scope>
    <source>
        <strain evidence="1">Alpha-2009</strain>
        <tissue evidence="1">Whole body</tissue>
    </source>
</reference>
<proteinExistence type="predicted"/>
<evidence type="ECO:0000313" key="1">
    <source>
        <dbReference type="EMBL" id="KAL0122196.1"/>
    </source>
</evidence>
<accession>A0AAW2G1R5</accession>
<organism evidence="1 2">
    <name type="scientific">Cardiocondyla obscurior</name>
    <dbReference type="NCBI Taxonomy" id="286306"/>
    <lineage>
        <taxon>Eukaryota</taxon>
        <taxon>Metazoa</taxon>
        <taxon>Ecdysozoa</taxon>
        <taxon>Arthropoda</taxon>
        <taxon>Hexapoda</taxon>
        <taxon>Insecta</taxon>
        <taxon>Pterygota</taxon>
        <taxon>Neoptera</taxon>
        <taxon>Endopterygota</taxon>
        <taxon>Hymenoptera</taxon>
        <taxon>Apocrita</taxon>
        <taxon>Aculeata</taxon>
        <taxon>Formicoidea</taxon>
        <taxon>Formicidae</taxon>
        <taxon>Myrmicinae</taxon>
        <taxon>Cardiocondyla</taxon>
    </lineage>
</organism>
<name>A0AAW2G1R5_9HYME</name>
<keyword evidence="2" id="KW-1185">Reference proteome</keyword>
<dbReference type="AlphaFoldDB" id="A0AAW2G1R5"/>
<evidence type="ECO:0000313" key="2">
    <source>
        <dbReference type="Proteomes" id="UP001430953"/>
    </source>
</evidence>
<sequence length="145" mass="16870">MTLKYNFVTDRFDARYWLITRNIFKLKMIIIVASHASCATLKNFRSVRNERLAMLRLIDWTIGISRILHSSRINARLFVSLIPTSLPARMRNVARATYTCLLLSRDNVTLNKINVNATYKALTWIIHDGAYREYASLTFQSINIK</sequence>
<dbReference type="EMBL" id="JADYXP020000006">
    <property type="protein sequence ID" value="KAL0122196.1"/>
    <property type="molecule type" value="Genomic_DNA"/>
</dbReference>
<dbReference type="Proteomes" id="UP001430953">
    <property type="component" value="Unassembled WGS sequence"/>
</dbReference>
<gene>
    <name evidence="1" type="ORF">PUN28_007150</name>
</gene>
<protein>
    <submittedName>
        <fullName evidence="1">Uncharacterized protein</fullName>
    </submittedName>
</protein>